<organism evidence="8">
    <name type="scientific">Fervidicoccus fontis</name>
    <dbReference type="NCBI Taxonomy" id="683846"/>
    <lineage>
        <taxon>Archaea</taxon>
        <taxon>Thermoproteota</taxon>
        <taxon>Thermoprotei</taxon>
        <taxon>Fervidicoccales</taxon>
        <taxon>Fervidicoccaceae</taxon>
        <taxon>Fervidicoccus</taxon>
    </lineage>
</organism>
<evidence type="ECO:0000256" key="7">
    <source>
        <dbReference type="SAM" id="Phobius"/>
    </source>
</evidence>
<dbReference type="GO" id="GO:0015297">
    <property type="term" value="F:antiporter activity"/>
    <property type="evidence" value="ECO:0007669"/>
    <property type="project" value="InterPro"/>
</dbReference>
<dbReference type="EMBL" id="DSFE01000102">
    <property type="protein sequence ID" value="HEU98169.1"/>
    <property type="molecule type" value="Genomic_DNA"/>
</dbReference>
<feature type="transmembrane region" description="Helical" evidence="7">
    <location>
        <begin position="157"/>
        <end position="183"/>
    </location>
</feature>
<dbReference type="GO" id="GO:0005886">
    <property type="term" value="C:plasma membrane"/>
    <property type="evidence" value="ECO:0007669"/>
    <property type="project" value="UniProtKB-SubCell"/>
</dbReference>
<feature type="transmembrane region" description="Helical" evidence="7">
    <location>
        <begin position="121"/>
        <end position="145"/>
    </location>
</feature>
<dbReference type="InterPro" id="IPR052031">
    <property type="entry name" value="Membrane_Transporter-Flippase"/>
</dbReference>
<dbReference type="Proteomes" id="UP000885664">
    <property type="component" value="Unassembled WGS sequence"/>
</dbReference>
<sequence length="292" mass="31609">MKLNIAGIMMNALLDPFLILGIGPFPRLEVSGAALSTLFSRFTVSLISLKLITDGSIGVKLERKYMRPDMKIIKLMLKIGGPLSVSWLMDGLGFTVLTAIISTQGSIALAAWGVGDRPMNLLHFAVIGFIGATSIMVGQSLGAGLEERAREVVKKTMILIAMIGTIGGLTFAFLGTHIASFFIDDQDVVLAASQFFLYMGLTIVFFELIQLMGGVAQGSGHTRFMMVISLIRIWLIRNLLSYVLGPGPVGLGIKGIWMGMSLSNLISGTVAVLWLLKGNWWKPVIGKKEYVI</sequence>
<dbReference type="InterPro" id="IPR002528">
    <property type="entry name" value="MATE_fam"/>
</dbReference>
<evidence type="ECO:0000256" key="6">
    <source>
        <dbReference type="ARBA" id="ARBA00023136"/>
    </source>
</evidence>
<feature type="transmembrane region" description="Helical" evidence="7">
    <location>
        <begin position="38"/>
        <end position="59"/>
    </location>
</feature>
<feature type="transmembrane region" description="Helical" evidence="7">
    <location>
        <begin position="79"/>
        <end position="101"/>
    </location>
</feature>
<keyword evidence="5 7" id="KW-1133">Transmembrane helix</keyword>
<dbReference type="AlphaFoldDB" id="A0A7C2ULX0"/>
<dbReference type="PANTHER" id="PTHR43549">
    <property type="entry name" value="MULTIDRUG RESISTANCE PROTEIN YPNP-RELATED"/>
    <property type="match status" value="1"/>
</dbReference>
<evidence type="ECO:0000256" key="5">
    <source>
        <dbReference type="ARBA" id="ARBA00022989"/>
    </source>
</evidence>
<reference evidence="8" key="1">
    <citation type="journal article" date="2020" name="mSystems">
        <title>Genome- and Community-Level Interaction Insights into Carbon Utilization and Element Cycling Functions of Hydrothermarchaeota in Hydrothermal Sediment.</title>
        <authorList>
            <person name="Zhou Z."/>
            <person name="Liu Y."/>
            <person name="Xu W."/>
            <person name="Pan J."/>
            <person name="Luo Z.H."/>
            <person name="Li M."/>
        </authorList>
    </citation>
    <scope>NUCLEOTIDE SEQUENCE [LARGE SCALE GENOMIC DNA]</scope>
    <source>
        <strain evidence="8">SpSt-1259</strain>
    </source>
</reference>
<accession>A0A7C2ULX0</accession>
<evidence type="ECO:0008006" key="9">
    <source>
        <dbReference type="Google" id="ProtNLM"/>
    </source>
</evidence>
<protein>
    <recommendedName>
        <fullName evidence="9">MATE family efflux transporter</fullName>
    </recommendedName>
</protein>
<feature type="transmembrane region" description="Helical" evidence="7">
    <location>
        <begin position="7"/>
        <end position="26"/>
    </location>
</feature>
<keyword evidence="4 7" id="KW-0812">Transmembrane</keyword>
<dbReference type="PANTHER" id="PTHR43549:SF2">
    <property type="entry name" value="MULTIDRUG RESISTANCE PROTEIN NORM-RELATED"/>
    <property type="match status" value="1"/>
</dbReference>
<keyword evidence="6 7" id="KW-0472">Membrane</keyword>
<evidence type="ECO:0000256" key="2">
    <source>
        <dbReference type="ARBA" id="ARBA00022448"/>
    </source>
</evidence>
<keyword evidence="3" id="KW-1003">Cell membrane</keyword>
<dbReference type="Pfam" id="PF01554">
    <property type="entry name" value="MatE"/>
    <property type="match status" value="1"/>
</dbReference>
<evidence type="ECO:0000256" key="3">
    <source>
        <dbReference type="ARBA" id="ARBA00022475"/>
    </source>
</evidence>
<feature type="transmembrane region" description="Helical" evidence="7">
    <location>
        <begin position="224"/>
        <end position="244"/>
    </location>
</feature>
<evidence type="ECO:0000256" key="1">
    <source>
        <dbReference type="ARBA" id="ARBA00004651"/>
    </source>
</evidence>
<keyword evidence="2" id="KW-0813">Transport</keyword>
<evidence type="ECO:0000313" key="8">
    <source>
        <dbReference type="EMBL" id="HEU98169.1"/>
    </source>
</evidence>
<evidence type="ECO:0000256" key="4">
    <source>
        <dbReference type="ARBA" id="ARBA00022692"/>
    </source>
</evidence>
<dbReference type="GO" id="GO:0042910">
    <property type="term" value="F:xenobiotic transmembrane transporter activity"/>
    <property type="evidence" value="ECO:0007669"/>
    <property type="project" value="InterPro"/>
</dbReference>
<feature type="transmembrane region" description="Helical" evidence="7">
    <location>
        <begin position="256"/>
        <end position="276"/>
    </location>
</feature>
<comment type="caution">
    <text evidence="8">The sequence shown here is derived from an EMBL/GenBank/DDBJ whole genome shotgun (WGS) entry which is preliminary data.</text>
</comment>
<feature type="transmembrane region" description="Helical" evidence="7">
    <location>
        <begin position="195"/>
        <end position="212"/>
    </location>
</feature>
<comment type="subcellular location">
    <subcellularLocation>
        <location evidence="1">Cell membrane</location>
        <topology evidence="1">Multi-pass membrane protein</topology>
    </subcellularLocation>
</comment>
<name>A0A7C2ULX0_9CREN</name>
<gene>
    <name evidence="8" type="ORF">ENO36_04890</name>
</gene>
<proteinExistence type="predicted"/>